<evidence type="ECO:0000256" key="1">
    <source>
        <dbReference type="ARBA" id="ARBA00000642"/>
    </source>
</evidence>
<feature type="binding site" evidence="12">
    <location>
        <position position="151"/>
    </location>
    <ligand>
        <name>substrate</name>
    </ligand>
</feature>
<evidence type="ECO:0000256" key="12">
    <source>
        <dbReference type="HAMAP-Rule" id="MF_00145"/>
    </source>
</evidence>
<dbReference type="Proteomes" id="UP000027936">
    <property type="component" value="Unassembled WGS sequence"/>
</dbReference>
<reference evidence="16 17" key="1">
    <citation type="submission" date="2014-04" db="EMBL/GenBank/DDBJ databases">
        <title>Draft genome sequence of Bacillus azotoformans MEV2011, a (co-) denitrifying strain unable to grow in the presence of oxygen.</title>
        <authorList>
            <person name="Nielsen M."/>
            <person name="Schreiber L."/>
            <person name="Finster K."/>
            <person name="Schramm A."/>
        </authorList>
    </citation>
    <scope>NUCLEOTIDE SEQUENCE [LARGE SCALE GENOMIC DNA]</scope>
    <source>
        <strain evidence="16 17">MEV2011</strain>
    </source>
</reference>
<feature type="binding site" evidence="12 13">
    <location>
        <begin position="21"/>
        <end position="23"/>
    </location>
    <ligand>
        <name>substrate</name>
    </ligand>
</feature>
<evidence type="ECO:0000256" key="13">
    <source>
        <dbReference type="PIRSR" id="PIRSR000724-1"/>
    </source>
</evidence>
<proteinExistence type="inferred from homology"/>
<dbReference type="HAMAP" id="MF_00145">
    <property type="entry name" value="Phosphoglyc_kinase"/>
    <property type="match status" value="1"/>
</dbReference>
<dbReference type="GO" id="GO:0043531">
    <property type="term" value="F:ADP binding"/>
    <property type="evidence" value="ECO:0007669"/>
    <property type="project" value="TreeGrafter"/>
</dbReference>
<gene>
    <name evidence="12" type="primary">pgk</name>
    <name evidence="16" type="ORF">M670_00272</name>
</gene>
<dbReference type="PRINTS" id="PR00477">
    <property type="entry name" value="PHGLYCKINASE"/>
</dbReference>
<feature type="binding site" evidence="12 14">
    <location>
        <begin position="350"/>
        <end position="353"/>
    </location>
    <ligand>
        <name>ATP</name>
        <dbReference type="ChEBI" id="CHEBI:30616"/>
    </ligand>
</feature>
<feature type="binding site" evidence="13">
    <location>
        <position position="118"/>
    </location>
    <ligand>
        <name>(2R)-3-phosphoglycerate</name>
        <dbReference type="ChEBI" id="CHEBI:58272"/>
    </ligand>
</feature>
<evidence type="ECO:0000256" key="3">
    <source>
        <dbReference type="ARBA" id="ARBA00008982"/>
    </source>
</evidence>
<evidence type="ECO:0000256" key="7">
    <source>
        <dbReference type="ARBA" id="ARBA00022679"/>
    </source>
</evidence>
<dbReference type="RefSeq" id="WP_035192623.1">
    <property type="nucleotide sequence ID" value="NZ_JJRY01000001.1"/>
</dbReference>
<comment type="similarity">
    <text evidence="3 12 15">Belongs to the phosphoglycerate kinase family.</text>
</comment>
<dbReference type="AlphaFoldDB" id="A0A072P451"/>
<evidence type="ECO:0000313" key="17">
    <source>
        <dbReference type="Proteomes" id="UP000027936"/>
    </source>
</evidence>
<dbReference type="GO" id="GO:0005829">
    <property type="term" value="C:cytosol"/>
    <property type="evidence" value="ECO:0007669"/>
    <property type="project" value="TreeGrafter"/>
</dbReference>
<dbReference type="FunFam" id="3.40.50.1260:FF:000006">
    <property type="entry name" value="Phosphoglycerate kinase"/>
    <property type="match status" value="1"/>
</dbReference>
<keyword evidence="7 12" id="KW-0808">Transferase</keyword>
<dbReference type="EC" id="2.7.2.3" evidence="5 12"/>
<evidence type="ECO:0000256" key="6">
    <source>
        <dbReference type="ARBA" id="ARBA00016471"/>
    </source>
</evidence>
<evidence type="ECO:0000313" key="16">
    <source>
        <dbReference type="EMBL" id="KEF40250.1"/>
    </source>
</evidence>
<comment type="catalytic activity">
    <reaction evidence="1 12 15">
        <text>(2R)-3-phosphoglycerate + ATP = (2R)-3-phospho-glyceroyl phosphate + ADP</text>
        <dbReference type="Rhea" id="RHEA:14801"/>
        <dbReference type="ChEBI" id="CHEBI:30616"/>
        <dbReference type="ChEBI" id="CHEBI:57604"/>
        <dbReference type="ChEBI" id="CHEBI:58272"/>
        <dbReference type="ChEBI" id="CHEBI:456216"/>
        <dbReference type="EC" id="2.7.2.3"/>
    </reaction>
</comment>
<dbReference type="Gene3D" id="3.40.50.1260">
    <property type="entry name" value="Phosphoglycerate kinase, N-terminal domain"/>
    <property type="match status" value="2"/>
</dbReference>
<evidence type="ECO:0000256" key="14">
    <source>
        <dbReference type="PIRSR" id="PIRSR000724-2"/>
    </source>
</evidence>
<evidence type="ECO:0000256" key="4">
    <source>
        <dbReference type="ARBA" id="ARBA00011245"/>
    </source>
</evidence>
<keyword evidence="10 12" id="KW-0067">ATP-binding</keyword>
<feature type="binding site" evidence="12">
    <location>
        <position position="36"/>
    </location>
    <ligand>
        <name>substrate</name>
    </ligand>
</feature>
<dbReference type="OrthoDB" id="9808460at2"/>
<dbReference type="InterPro" id="IPR036043">
    <property type="entry name" value="Phosphoglycerate_kinase_sf"/>
</dbReference>
<dbReference type="PIRSF" id="PIRSF000724">
    <property type="entry name" value="Pgk"/>
    <property type="match status" value="1"/>
</dbReference>
<dbReference type="GO" id="GO:0006096">
    <property type="term" value="P:glycolytic process"/>
    <property type="evidence" value="ECO:0007669"/>
    <property type="project" value="UniProtKB-UniRule"/>
</dbReference>
<dbReference type="Pfam" id="PF00162">
    <property type="entry name" value="PGK"/>
    <property type="match status" value="1"/>
</dbReference>
<feature type="binding site" evidence="12">
    <location>
        <position position="118"/>
    </location>
    <ligand>
        <name>substrate</name>
    </ligand>
</feature>
<dbReference type="CDD" id="cd00318">
    <property type="entry name" value="Phosphoglycerate_kinase"/>
    <property type="match status" value="1"/>
</dbReference>
<name>A0A072P451_SCHAZ</name>
<dbReference type="GO" id="GO:0005524">
    <property type="term" value="F:ATP binding"/>
    <property type="evidence" value="ECO:0007669"/>
    <property type="project" value="UniProtKB-KW"/>
</dbReference>
<comment type="subcellular location">
    <subcellularLocation>
        <location evidence="12">Cytoplasm</location>
    </subcellularLocation>
</comment>
<dbReference type="PATRIC" id="fig|1348973.3.peg.260"/>
<feature type="binding site" evidence="13">
    <location>
        <position position="151"/>
    </location>
    <ligand>
        <name>(2R)-3-phosphoglycerate</name>
        <dbReference type="ChEBI" id="CHEBI:58272"/>
    </ligand>
</feature>
<dbReference type="UniPathway" id="UPA00109">
    <property type="reaction ID" value="UER00185"/>
</dbReference>
<feature type="modified residue" description="Phosphothreonine" evidence="12">
    <location>
        <position position="299"/>
    </location>
</feature>
<evidence type="ECO:0000256" key="15">
    <source>
        <dbReference type="RuleBase" id="RU000532"/>
    </source>
</evidence>
<feature type="modified residue" description="Phosphoserine" evidence="12">
    <location>
        <position position="183"/>
    </location>
</feature>
<evidence type="ECO:0000256" key="5">
    <source>
        <dbReference type="ARBA" id="ARBA00013061"/>
    </source>
</evidence>
<accession>A0A072P451</accession>
<organism evidence="16 17">
    <name type="scientific">Schinkia azotoformans MEV2011</name>
    <dbReference type="NCBI Taxonomy" id="1348973"/>
    <lineage>
        <taxon>Bacteria</taxon>
        <taxon>Bacillati</taxon>
        <taxon>Bacillota</taxon>
        <taxon>Bacilli</taxon>
        <taxon>Bacillales</taxon>
        <taxon>Bacillaceae</taxon>
        <taxon>Calidifontibacillus/Schinkia group</taxon>
        <taxon>Schinkia</taxon>
    </lineage>
</organism>
<dbReference type="SUPFAM" id="SSF53748">
    <property type="entry name" value="Phosphoglycerate kinase"/>
    <property type="match status" value="1"/>
</dbReference>
<feature type="binding site" evidence="12 14">
    <location>
        <position position="201"/>
    </location>
    <ligand>
        <name>ATP</name>
        <dbReference type="ChEBI" id="CHEBI:30616"/>
    </ligand>
</feature>
<feature type="binding site" evidence="13">
    <location>
        <position position="36"/>
    </location>
    <ligand>
        <name>(2R)-3-phosphoglycerate</name>
        <dbReference type="ChEBI" id="CHEBI:58272"/>
    </ligand>
</feature>
<keyword evidence="12" id="KW-0963">Cytoplasm</keyword>
<dbReference type="PANTHER" id="PTHR11406">
    <property type="entry name" value="PHOSPHOGLYCERATE KINASE"/>
    <property type="match status" value="1"/>
</dbReference>
<dbReference type="PANTHER" id="PTHR11406:SF23">
    <property type="entry name" value="PHOSPHOGLYCERATE KINASE 1, CHLOROPLASTIC-RELATED"/>
    <property type="match status" value="1"/>
</dbReference>
<evidence type="ECO:0000256" key="9">
    <source>
        <dbReference type="ARBA" id="ARBA00022777"/>
    </source>
</evidence>
<feature type="binding site" evidence="12">
    <location>
        <position position="292"/>
    </location>
    <ligand>
        <name>ATP</name>
        <dbReference type="ChEBI" id="CHEBI:30616"/>
    </ligand>
</feature>
<dbReference type="GO" id="GO:0004618">
    <property type="term" value="F:phosphoglycerate kinase activity"/>
    <property type="evidence" value="ECO:0007669"/>
    <property type="project" value="UniProtKB-UniRule"/>
</dbReference>
<evidence type="ECO:0000256" key="2">
    <source>
        <dbReference type="ARBA" id="ARBA00004838"/>
    </source>
</evidence>
<feature type="binding site" evidence="12 13">
    <location>
        <begin position="59"/>
        <end position="62"/>
    </location>
    <ligand>
        <name>substrate</name>
    </ligand>
</feature>
<dbReference type="InterPro" id="IPR001576">
    <property type="entry name" value="Phosphoglycerate_kinase"/>
</dbReference>
<dbReference type="GO" id="GO:0006094">
    <property type="term" value="P:gluconeogenesis"/>
    <property type="evidence" value="ECO:0007669"/>
    <property type="project" value="TreeGrafter"/>
</dbReference>
<dbReference type="InterPro" id="IPR015911">
    <property type="entry name" value="Phosphoglycerate_kinase_CS"/>
</dbReference>
<dbReference type="PROSITE" id="PS00111">
    <property type="entry name" value="PGLYCERATE_KINASE"/>
    <property type="match status" value="1"/>
</dbReference>
<evidence type="ECO:0000256" key="10">
    <source>
        <dbReference type="ARBA" id="ARBA00022840"/>
    </source>
</evidence>
<comment type="caution">
    <text evidence="16">The sequence shown here is derived from an EMBL/GenBank/DDBJ whole genome shotgun (WGS) entry which is preliminary data.</text>
</comment>
<keyword evidence="11 12" id="KW-0324">Glycolysis</keyword>
<sequence length="394" mass="42678">MNKKSIRDIDVKGKKVFCRVDFNVPMSDGRVTDDTRIRAAIPTIQHLSEQGAKVILASHLGRPKGKVVEEMRLSAVATRLSELIGKAVKKTDEAYGPIVEQEIGQMQDGDLLLLENVRFYPGEEKNDPELARVFAALADIYVNDAFGAAHRAHASTEGIAHHLPAVAGFLMEKELEVLGKALSNPERPFTAIIGGAKVKDKIGVIDNLLEKVDNLIIGGGLAYTFVKAQGYEIGKSLLEEERIELAKSFIEKAKEKGVKFLMPIDSVVANEFSPDAEAKVVDIDQIPADWQGLDIGPKTIEQYRDVIQSSKLVIWNGPMGVFEYEKFADGTKGVADALAEAENTYTVIGGGDSAAAVEKFNVADKMDHISTGGGASLEFMEGKELPGVAALNDK</sequence>
<comment type="subunit">
    <text evidence="4 12">Monomer.</text>
</comment>
<evidence type="ECO:0000256" key="8">
    <source>
        <dbReference type="ARBA" id="ARBA00022741"/>
    </source>
</evidence>
<protein>
    <recommendedName>
        <fullName evidence="6 12">Phosphoglycerate kinase</fullName>
        <ecNumber evidence="5 12">2.7.2.3</ecNumber>
    </recommendedName>
</protein>
<dbReference type="InterPro" id="IPR015824">
    <property type="entry name" value="Phosphoglycerate_kinase_N"/>
</dbReference>
<comment type="pathway">
    <text evidence="2 12">Carbohydrate degradation; glycolysis; pyruvate from D-glyceraldehyde 3-phosphate: step 2/5.</text>
</comment>
<keyword evidence="8 12" id="KW-0547">Nucleotide-binding</keyword>
<keyword evidence="9 12" id="KW-0418">Kinase</keyword>
<keyword evidence="12" id="KW-0597">Phosphoprotein</keyword>
<feature type="binding site" evidence="12 14">
    <location>
        <position position="323"/>
    </location>
    <ligand>
        <name>ATP</name>
        <dbReference type="ChEBI" id="CHEBI:30616"/>
    </ligand>
</feature>
<dbReference type="FunFam" id="3.40.50.1260:FF:000003">
    <property type="entry name" value="Phosphoglycerate kinase"/>
    <property type="match status" value="1"/>
</dbReference>
<evidence type="ECO:0000256" key="11">
    <source>
        <dbReference type="ARBA" id="ARBA00023152"/>
    </source>
</evidence>
<dbReference type="EMBL" id="JJRY01000001">
    <property type="protein sequence ID" value="KEF40250.1"/>
    <property type="molecule type" value="Genomic_DNA"/>
</dbReference>